<accession>A0ABT9AC96</accession>
<evidence type="ECO:0000313" key="1">
    <source>
        <dbReference type="EMBL" id="MDO7847449.1"/>
    </source>
</evidence>
<dbReference type="EMBL" id="JAUQSX010000006">
    <property type="protein sequence ID" value="MDO7847449.1"/>
    <property type="molecule type" value="Genomic_DNA"/>
</dbReference>
<gene>
    <name evidence="1" type="ORF">Q5H92_13850</name>
</gene>
<sequence length="140" mass="15061">MQTVYSSIEPFLSFGSSIPTGIINNGDFTSDITGWNQTGGWTVINGQLTNSETYGANGFFYQTVPTVAGRTYTLSYKITEYISGGIGIYYDNSNGSDLAYGEITVGINSITFVAGTSNYQVSLKGYSFVGTLDWLQITSA</sequence>
<dbReference type="SUPFAM" id="SSF49785">
    <property type="entry name" value="Galactose-binding domain-like"/>
    <property type="match status" value="1"/>
</dbReference>
<evidence type="ECO:0000313" key="2">
    <source>
        <dbReference type="Proteomes" id="UP001167796"/>
    </source>
</evidence>
<proteinExistence type="predicted"/>
<dbReference type="Proteomes" id="UP001167796">
    <property type="component" value="Unassembled WGS sequence"/>
</dbReference>
<dbReference type="RefSeq" id="WP_305012125.1">
    <property type="nucleotide sequence ID" value="NZ_JAUQSX010000006.1"/>
</dbReference>
<protein>
    <recommendedName>
        <fullName evidence="3">DUF642 domain-containing protein</fullName>
    </recommendedName>
</protein>
<dbReference type="InterPro" id="IPR008979">
    <property type="entry name" value="Galactose-bd-like_sf"/>
</dbReference>
<name>A0ABT9AC96_9BACT</name>
<organism evidence="1 2">
    <name type="scientific">Hymenobacter mellowenesis</name>
    <dbReference type="NCBI Taxonomy" id="3063995"/>
    <lineage>
        <taxon>Bacteria</taxon>
        <taxon>Pseudomonadati</taxon>
        <taxon>Bacteroidota</taxon>
        <taxon>Cytophagia</taxon>
        <taxon>Cytophagales</taxon>
        <taxon>Hymenobacteraceae</taxon>
        <taxon>Hymenobacter</taxon>
    </lineage>
</organism>
<comment type="caution">
    <text evidence="1">The sequence shown here is derived from an EMBL/GenBank/DDBJ whole genome shotgun (WGS) entry which is preliminary data.</text>
</comment>
<evidence type="ECO:0008006" key="3">
    <source>
        <dbReference type="Google" id="ProtNLM"/>
    </source>
</evidence>
<reference evidence="1" key="1">
    <citation type="submission" date="2023-07" db="EMBL/GenBank/DDBJ databases">
        <authorList>
            <person name="Kim M.K."/>
        </authorList>
    </citation>
    <scope>NUCLEOTIDE SEQUENCE</scope>
    <source>
        <strain evidence="1">M29</strain>
    </source>
</reference>
<keyword evidence="2" id="KW-1185">Reference proteome</keyword>